<feature type="region of interest" description="Disordered" evidence="1">
    <location>
        <begin position="67"/>
        <end position="105"/>
    </location>
</feature>
<gene>
    <name evidence="2" type="ORF">CYMTET_49427</name>
</gene>
<sequence>MAAFRVGCTMQDGIAFNTFGARPDRVPNTTAAATAGMRASRRRTGESTGRRAAVMFRAYARYRGRHGDSVSVARADDGDSDLSDTEEVDDPVQGSVVRRDSGNGAAPGSFLLSVHRVCRSLRSAGAYSPWLPWRRRSRAT</sequence>
<feature type="region of interest" description="Disordered" evidence="1">
    <location>
        <begin position="30"/>
        <end position="49"/>
    </location>
</feature>
<reference evidence="2 3" key="1">
    <citation type="journal article" date="2015" name="Genome Biol. Evol.">
        <title>Comparative Genomics of a Bacterivorous Green Alga Reveals Evolutionary Causalities and Consequences of Phago-Mixotrophic Mode of Nutrition.</title>
        <authorList>
            <person name="Burns J.A."/>
            <person name="Paasch A."/>
            <person name="Narechania A."/>
            <person name="Kim E."/>
        </authorList>
    </citation>
    <scope>NUCLEOTIDE SEQUENCE [LARGE SCALE GENOMIC DNA]</scope>
    <source>
        <strain evidence="2 3">PLY_AMNH</strain>
    </source>
</reference>
<evidence type="ECO:0000313" key="3">
    <source>
        <dbReference type="Proteomes" id="UP001190700"/>
    </source>
</evidence>
<accession>A0AAE0BQB0</accession>
<comment type="caution">
    <text evidence="2">The sequence shown here is derived from an EMBL/GenBank/DDBJ whole genome shotgun (WGS) entry which is preliminary data.</text>
</comment>
<organism evidence="2 3">
    <name type="scientific">Cymbomonas tetramitiformis</name>
    <dbReference type="NCBI Taxonomy" id="36881"/>
    <lineage>
        <taxon>Eukaryota</taxon>
        <taxon>Viridiplantae</taxon>
        <taxon>Chlorophyta</taxon>
        <taxon>Pyramimonadophyceae</taxon>
        <taxon>Pyramimonadales</taxon>
        <taxon>Pyramimonadaceae</taxon>
        <taxon>Cymbomonas</taxon>
    </lineage>
</organism>
<feature type="compositionally biased region" description="Acidic residues" evidence="1">
    <location>
        <begin position="78"/>
        <end position="90"/>
    </location>
</feature>
<proteinExistence type="predicted"/>
<evidence type="ECO:0000313" key="2">
    <source>
        <dbReference type="EMBL" id="KAK3240752.1"/>
    </source>
</evidence>
<dbReference type="EMBL" id="LGRX02033559">
    <property type="protein sequence ID" value="KAK3240752.1"/>
    <property type="molecule type" value="Genomic_DNA"/>
</dbReference>
<evidence type="ECO:0000256" key="1">
    <source>
        <dbReference type="SAM" id="MobiDB-lite"/>
    </source>
</evidence>
<protein>
    <submittedName>
        <fullName evidence="2">Uncharacterized protein</fullName>
    </submittedName>
</protein>
<dbReference type="Proteomes" id="UP001190700">
    <property type="component" value="Unassembled WGS sequence"/>
</dbReference>
<dbReference type="AlphaFoldDB" id="A0AAE0BQB0"/>
<keyword evidence="3" id="KW-1185">Reference proteome</keyword>
<name>A0AAE0BQB0_9CHLO</name>